<keyword evidence="2" id="KW-1185">Reference proteome</keyword>
<evidence type="ECO:0000313" key="2">
    <source>
        <dbReference type="Proteomes" id="UP000322530"/>
    </source>
</evidence>
<accession>A0A5A5TFK9</accession>
<dbReference type="EMBL" id="BIXY01000061">
    <property type="protein sequence ID" value="GCF10137.1"/>
    <property type="molecule type" value="Genomic_DNA"/>
</dbReference>
<gene>
    <name evidence="1" type="ORF">KDI_37010</name>
</gene>
<reference evidence="1 2" key="1">
    <citation type="submission" date="2019-01" db="EMBL/GenBank/DDBJ databases">
        <title>Draft genome sequence of Dictyobacter sp. Uno17.</title>
        <authorList>
            <person name="Wang C.M."/>
            <person name="Zheng Y."/>
            <person name="Sakai Y."/>
            <person name="Abe K."/>
            <person name="Yokota A."/>
            <person name="Yabe S."/>
        </authorList>
    </citation>
    <scope>NUCLEOTIDE SEQUENCE [LARGE SCALE GENOMIC DNA]</scope>
    <source>
        <strain evidence="1 2">Uno17</strain>
    </source>
</reference>
<comment type="caution">
    <text evidence="1">The sequence shown here is derived from an EMBL/GenBank/DDBJ whole genome shotgun (WGS) entry which is preliminary data.</text>
</comment>
<dbReference type="Proteomes" id="UP000322530">
    <property type="component" value="Unassembled WGS sequence"/>
</dbReference>
<organism evidence="1 2">
    <name type="scientific">Dictyobacter arantiisoli</name>
    <dbReference type="NCBI Taxonomy" id="2014874"/>
    <lineage>
        <taxon>Bacteria</taxon>
        <taxon>Bacillati</taxon>
        <taxon>Chloroflexota</taxon>
        <taxon>Ktedonobacteria</taxon>
        <taxon>Ktedonobacterales</taxon>
        <taxon>Dictyobacteraceae</taxon>
        <taxon>Dictyobacter</taxon>
    </lineage>
</organism>
<evidence type="ECO:0000313" key="1">
    <source>
        <dbReference type="EMBL" id="GCF10137.1"/>
    </source>
</evidence>
<proteinExistence type="predicted"/>
<dbReference type="AlphaFoldDB" id="A0A5A5TFK9"/>
<sequence length="88" mass="9538">MPASEKTYIPESNICSSRTLKTDIVLVIISANVDLTRRTWFTTSTRGTANQRCHNGVRLDSSCVGGSCGALKGSSKESAQQGWEKEKS</sequence>
<name>A0A5A5TFK9_9CHLR</name>
<protein>
    <submittedName>
        <fullName evidence="1">Uncharacterized protein</fullName>
    </submittedName>
</protein>